<reference evidence="1 2" key="1">
    <citation type="submission" date="2014-11" db="EMBL/GenBank/DDBJ databases">
        <authorList>
            <person name="Zhu J."/>
            <person name="Qi W."/>
            <person name="Song R."/>
        </authorList>
    </citation>
    <scope>NUCLEOTIDE SEQUENCE [LARGE SCALE GENOMIC DNA]</scope>
</reference>
<dbReference type="InParanoid" id="A0A0G4FMU8"/>
<sequence>MDSSTMPAPAASASPASSYSYNPPPYHPGVGGYPYLPAGLPMPMPAYGLSAGPHTAAAAGVGGGGGAAGASNGAPTMAGHGTEAGKMGAGTAMAMAPMAEASNAADVHAAAMAGYMQGYPGAYGAYGYGSHPGYGSYPATYAGAGYPPQYYPYLHGYPYYVYEPPVRRAAGPKTKRFCCC</sequence>
<keyword evidence="2" id="KW-1185">Reference proteome</keyword>
<dbReference type="AlphaFoldDB" id="A0A0G4FMU8"/>
<name>A0A0G4FMU8_VITBC</name>
<dbReference type="Proteomes" id="UP000041254">
    <property type="component" value="Unassembled WGS sequence"/>
</dbReference>
<proteinExistence type="predicted"/>
<evidence type="ECO:0000313" key="1">
    <source>
        <dbReference type="EMBL" id="CEM15568.1"/>
    </source>
</evidence>
<gene>
    <name evidence="1" type="ORF">Vbra_15804</name>
</gene>
<protein>
    <submittedName>
        <fullName evidence="1">Uncharacterized protein</fullName>
    </submittedName>
</protein>
<evidence type="ECO:0000313" key="2">
    <source>
        <dbReference type="Proteomes" id="UP000041254"/>
    </source>
</evidence>
<dbReference type="VEuPathDB" id="CryptoDB:Vbra_15804"/>
<dbReference type="EMBL" id="CDMY01000466">
    <property type="protein sequence ID" value="CEM15568.1"/>
    <property type="molecule type" value="Genomic_DNA"/>
</dbReference>
<accession>A0A0G4FMU8</accession>
<organism evidence="1 2">
    <name type="scientific">Vitrella brassicaformis (strain CCMP3155)</name>
    <dbReference type="NCBI Taxonomy" id="1169540"/>
    <lineage>
        <taxon>Eukaryota</taxon>
        <taxon>Sar</taxon>
        <taxon>Alveolata</taxon>
        <taxon>Colpodellida</taxon>
        <taxon>Vitrellaceae</taxon>
        <taxon>Vitrella</taxon>
    </lineage>
</organism>